<comment type="caution">
    <text evidence="2">The sequence shown here is derived from an EMBL/GenBank/DDBJ whole genome shotgun (WGS) entry which is preliminary data.</text>
</comment>
<evidence type="ECO:0000313" key="2">
    <source>
        <dbReference type="EMBL" id="KFG40602.1"/>
    </source>
</evidence>
<feature type="compositionally biased region" description="Basic and acidic residues" evidence="1">
    <location>
        <begin position="368"/>
        <end position="382"/>
    </location>
</feature>
<feature type="region of interest" description="Disordered" evidence="1">
    <location>
        <begin position="753"/>
        <end position="818"/>
    </location>
</feature>
<dbReference type="AlphaFoldDB" id="A0A086K884"/>
<accession>A0A086K884</accession>
<dbReference type="EMBL" id="AHZU02000756">
    <property type="protein sequence ID" value="KFG40602.1"/>
    <property type="molecule type" value="Genomic_DNA"/>
</dbReference>
<feature type="region of interest" description="Disordered" evidence="1">
    <location>
        <begin position="350"/>
        <end position="388"/>
    </location>
</feature>
<feature type="compositionally biased region" description="Basic residues" evidence="1">
    <location>
        <begin position="806"/>
        <end position="818"/>
    </location>
</feature>
<protein>
    <submittedName>
        <fullName evidence="2">Uncharacterized protein</fullName>
    </submittedName>
</protein>
<evidence type="ECO:0000313" key="3">
    <source>
        <dbReference type="Proteomes" id="UP000028837"/>
    </source>
</evidence>
<gene>
    <name evidence="2" type="ORF">TGDOM2_250090</name>
</gene>
<dbReference type="OrthoDB" id="10526452at2759"/>
<evidence type="ECO:0000256" key="1">
    <source>
        <dbReference type="SAM" id="MobiDB-lite"/>
    </source>
</evidence>
<proteinExistence type="predicted"/>
<reference evidence="2 3" key="1">
    <citation type="submission" date="2014-02" db="EMBL/GenBank/DDBJ databases">
        <authorList>
            <person name="Sibley D."/>
            <person name="Venepally P."/>
            <person name="Karamycheva S."/>
            <person name="Hadjithomas M."/>
            <person name="Khan A."/>
            <person name="Brunk B."/>
            <person name="Roos D."/>
            <person name="Caler E."/>
            <person name="Lorenzi H."/>
        </authorList>
    </citation>
    <scope>NUCLEOTIDE SEQUENCE [LARGE SCALE GENOMIC DNA]</scope>
    <source>
        <strain evidence="2 3">GAB2-2007-GAL-DOM2</strain>
    </source>
</reference>
<dbReference type="VEuPathDB" id="ToxoDB:TGDOM2_250090"/>
<feature type="compositionally biased region" description="Basic and acidic residues" evidence="1">
    <location>
        <begin position="753"/>
        <end position="770"/>
    </location>
</feature>
<name>A0A086K884_TOXGO</name>
<dbReference type="Proteomes" id="UP000028837">
    <property type="component" value="Unassembled WGS sequence"/>
</dbReference>
<organism evidence="2 3">
    <name type="scientific">Toxoplasma gondii GAB2-2007-GAL-DOM2</name>
    <dbReference type="NCBI Taxonomy" id="1130820"/>
    <lineage>
        <taxon>Eukaryota</taxon>
        <taxon>Sar</taxon>
        <taxon>Alveolata</taxon>
        <taxon>Apicomplexa</taxon>
        <taxon>Conoidasida</taxon>
        <taxon>Coccidia</taxon>
        <taxon>Eucoccidiorida</taxon>
        <taxon>Eimeriorina</taxon>
        <taxon>Sarcocystidae</taxon>
        <taxon>Toxoplasma</taxon>
    </lineage>
</organism>
<sequence>MATRSCFFGDRRSVTSSFFSKQFRPFEVGLSSSSSAGDAAVTHVILRCRPTAPRRCSAVGVPVKLSDLGRLSSSTSRSCYSAASRESASLGPPGEAPLHAGSSHAESSSVARWTPSLLAAFSVNAHRALSPFSSHTASLFAVSRRFSRRFHSSRSCHTSASLSVSPISSVFRSSESFPALGRLCWTRASSSISRHGSRRWVSASLSVFCKTAHSASLGESGCIYSRAPASLLFPNAYKLLPGQAKSRSFSLACTSRANGADNGREDGRASGSLSYQESPKPRIPTLCLGVSVHRDVIGYALIQPKNSWLPLKVGFIDPAGVPQSLPDQAAEVAGVLLALRDQQHRLLSCEGEPEETAARHRSHQPPSWRERDEMAGAAEEGRPIASKGTNPQKRCFWIVGIEEALRVPQSFREATRAAALQQLKGAISADLLKIFSVSTVVPVEPKQARAALARVAGVPLGSRQETLSWLSEQVPSFPSRLRREEAALTMADAWLVAVHAQRTVEAMRLRERLRSVLTAESGKQFLKDCGAAQVKARVSPVPPHLMKLADILRVPSGRVAALRQAAAEAPDVRTRRELLQVLKSRQESELTQAIERHLDAQYQSARGRFLAPGQPRVPPQQTDVISAVERSGWRAAGGSRISGVQTPDGASRDGTQDAVSAVNVAGEEWQKGRRLLGGDRELESAERGASTRTWREEESVFEALAEAGFPREETWRQATDGSGRSEGQASLEVVAAGVAAANAKLQAARAHRGLHEVGGDESPRSKDRNTADLAPSVGPHEGKTDACEANTVRKVCGASPINPYLPRRHKATLGRKKR</sequence>